<comment type="similarity">
    <text evidence="3">Belongs to the 3-hydroxybenzoate 6-hydroxylase family.</text>
</comment>
<sequence length="479" mass="51387">MRLHGRISAGNKTQHHRSHTIVIKHTSYGSRPVGSTWKESTWKTTSPAATTCRSWGEPVLISGGGIAGLATALALSKVGLPVRVFESGPGLRREGAALSLWPNAWRALEALGLAEELRGGHQLLRRVEICSSEGQLLRAFNLEECDVGPQGSETRGLMRATLLQALYDSLPDRERVVEFGTSVREVLLASEGGTPRQGPVAVRLSDGRTVHGSVLIGSDGVGSEVARYLKLSPPSFSGYCAYRGVANFPDVDPDAVSGSGCGPGDLRSDAIRQIWGAGVRAGMYPITRTSFYWFTCFNVDNRADIQPPASAERRQLAALESVREWSSALGIRAAIAATPPEDISWSRICDRWTLGAFGKWVVTLAGDAAHPMTPNLGQGGCTALEDAVVLARKLGALAQVAGSTPPSSTDVANALRSYEYERSSRCLPLTIRANLMGAALQVPLLPVVMVRNAFVERAFSSGHFLDHTVYDCGRLDELQ</sequence>
<evidence type="ECO:0000313" key="5">
    <source>
        <dbReference type="Proteomes" id="UP000747110"/>
    </source>
</evidence>
<keyword evidence="2" id="KW-0503">Monooxygenase</keyword>
<dbReference type="EMBL" id="BNCP01000006">
    <property type="protein sequence ID" value="GIL74843.1"/>
    <property type="molecule type" value="Genomic_DNA"/>
</dbReference>
<dbReference type="Pfam" id="PF01494">
    <property type="entry name" value="FAD_binding_3"/>
    <property type="match status" value="1"/>
</dbReference>
<dbReference type="AlphaFoldDB" id="A0A8J4C3K2"/>
<comment type="caution">
    <text evidence="4">The sequence shown here is derived from an EMBL/GenBank/DDBJ whole genome shotgun (WGS) entry which is preliminary data.</text>
</comment>
<accession>A0A8J4C3K2</accession>
<protein>
    <submittedName>
        <fullName evidence="4">Uncharacterized protein</fullName>
    </submittedName>
</protein>
<evidence type="ECO:0000256" key="1">
    <source>
        <dbReference type="ARBA" id="ARBA00023002"/>
    </source>
</evidence>
<gene>
    <name evidence="4" type="ORF">Vretifemale_4638</name>
</gene>
<dbReference type="PANTHER" id="PTHR45934">
    <property type="entry name" value="FAD/NAD(P)-BINDING OXIDOREDUCTASE FAMILY PROTEIN"/>
    <property type="match status" value="1"/>
</dbReference>
<evidence type="ECO:0000256" key="2">
    <source>
        <dbReference type="ARBA" id="ARBA00023033"/>
    </source>
</evidence>
<evidence type="ECO:0000256" key="3">
    <source>
        <dbReference type="ARBA" id="ARBA00024018"/>
    </source>
</evidence>
<dbReference type="Proteomes" id="UP000747110">
    <property type="component" value="Unassembled WGS sequence"/>
</dbReference>
<organism evidence="4 5">
    <name type="scientific">Volvox reticuliferus</name>
    <dbReference type="NCBI Taxonomy" id="1737510"/>
    <lineage>
        <taxon>Eukaryota</taxon>
        <taxon>Viridiplantae</taxon>
        <taxon>Chlorophyta</taxon>
        <taxon>core chlorophytes</taxon>
        <taxon>Chlorophyceae</taxon>
        <taxon>CS clade</taxon>
        <taxon>Chlamydomonadales</taxon>
        <taxon>Volvocaceae</taxon>
        <taxon>Volvox</taxon>
    </lineage>
</organism>
<dbReference type="GO" id="GO:0071949">
    <property type="term" value="F:FAD binding"/>
    <property type="evidence" value="ECO:0007669"/>
    <property type="project" value="InterPro"/>
</dbReference>
<keyword evidence="1" id="KW-0560">Oxidoreductase</keyword>
<keyword evidence="5" id="KW-1185">Reference proteome</keyword>
<dbReference type="InterPro" id="IPR002938">
    <property type="entry name" value="FAD-bd"/>
</dbReference>
<dbReference type="GO" id="GO:0004497">
    <property type="term" value="F:monooxygenase activity"/>
    <property type="evidence" value="ECO:0007669"/>
    <property type="project" value="UniProtKB-KW"/>
</dbReference>
<evidence type="ECO:0000313" key="4">
    <source>
        <dbReference type="EMBL" id="GIL74843.1"/>
    </source>
</evidence>
<reference evidence="4" key="1">
    <citation type="journal article" date="2021" name="Proc. Natl. Acad. Sci. U.S.A.">
        <title>Three genomes in the algal genus Volvox reveal the fate of a haploid sex-determining region after a transition to homothallism.</title>
        <authorList>
            <person name="Yamamoto K."/>
            <person name="Hamaji T."/>
            <person name="Kawai-Toyooka H."/>
            <person name="Matsuzaki R."/>
            <person name="Takahashi F."/>
            <person name="Nishimura Y."/>
            <person name="Kawachi M."/>
            <person name="Noguchi H."/>
            <person name="Minakuchi Y."/>
            <person name="Umen J.G."/>
            <person name="Toyoda A."/>
            <person name="Nozaki H."/>
        </authorList>
    </citation>
    <scope>NUCLEOTIDE SEQUENCE</scope>
    <source>
        <strain evidence="4">NIES-3786</strain>
    </source>
</reference>
<proteinExistence type="inferred from homology"/>
<dbReference type="PANTHER" id="PTHR45934:SF9">
    <property type="entry name" value="FAD_NAD(P)-BINDING OXIDOREDUCTASE FAMILY PROTEIN"/>
    <property type="match status" value="1"/>
</dbReference>
<dbReference type="Gene3D" id="3.50.50.60">
    <property type="entry name" value="FAD/NAD(P)-binding domain"/>
    <property type="match status" value="1"/>
</dbReference>
<dbReference type="SUPFAM" id="SSF51905">
    <property type="entry name" value="FAD/NAD(P)-binding domain"/>
    <property type="match status" value="1"/>
</dbReference>
<dbReference type="InterPro" id="IPR036188">
    <property type="entry name" value="FAD/NAD-bd_sf"/>
</dbReference>
<dbReference type="OrthoDB" id="655030at2759"/>
<dbReference type="PRINTS" id="PR00420">
    <property type="entry name" value="RNGMNOXGNASE"/>
</dbReference>
<dbReference type="InterPro" id="IPR044560">
    <property type="entry name" value="MOase"/>
</dbReference>
<name>A0A8J4C3K2_9CHLO</name>